<accession>A0ABW2HUG2</accession>
<comment type="caution">
    <text evidence="1">The sequence shown here is derived from an EMBL/GenBank/DDBJ whole genome shotgun (WGS) entry which is preliminary data.</text>
</comment>
<dbReference type="Proteomes" id="UP001596548">
    <property type="component" value="Unassembled WGS sequence"/>
</dbReference>
<evidence type="ECO:0000313" key="2">
    <source>
        <dbReference type="Proteomes" id="UP001596548"/>
    </source>
</evidence>
<gene>
    <name evidence="1" type="ORF">ACFQS1_22480</name>
</gene>
<proteinExistence type="predicted"/>
<name>A0ABW2HUG2_9ACTN</name>
<organism evidence="1 2">
    <name type="scientific">Paractinoplanes rhizophilus</name>
    <dbReference type="NCBI Taxonomy" id="1416877"/>
    <lineage>
        <taxon>Bacteria</taxon>
        <taxon>Bacillati</taxon>
        <taxon>Actinomycetota</taxon>
        <taxon>Actinomycetes</taxon>
        <taxon>Micromonosporales</taxon>
        <taxon>Micromonosporaceae</taxon>
        <taxon>Paractinoplanes</taxon>
    </lineage>
</organism>
<reference evidence="2" key="1">
    <citation type="journal article" date="2019" name="Int. J. Syst. Evol. Microbiol.">
        <title>The Global Catalogue of Microorganisms (GCM) 10K type strain sequencing project: providing services to taxonomists for standard genome sequencing and annotation.</title>
        <authorList>
            <consortium name="The Broad Institute Genomics Platform"/>
            <consortium name="The Broad Institute Genome Sequencing Center for Infectious Disease"/>
            <person name="Wu L."/>
            <person name="Ma J."/>
        </authorList>
    </citation>
    <scope>NUCLEOTIDE SEQUENCE [LARGE SCALE GENOMIC DNA]</scope>
    <source>
        <strain evidence="2">XZYJT-10</strain>
    </source>
</reference>
<dbReference type="EMBL" id="JBHTBJ010000017">
    <property type="protein sequence ID" value="MFC7276768.1"/>
    <property type="molecule type" value="Genomic_DNA"/>
</dbReference>
<sequence length="150" mass="16574">MKNTKRLERREPALYVVAEWEGSPGPRRLAIEVAAEEADGITASVMRRVDRLLADMTAEFNEIPAVGGHAVMVRHYVEDRLAGLPSDDAGYHRGLLDIHDELVDRGHTAPEKAIADAMRIPEEAMRACLQVARQHVAAPDPLPYSEGRNS</sequence>
<dbReference type="RefSeq" id="WP_378971507.1">
    <property type="nucleotide sequence ID" value="NZ_JBHTBJ010000017.1"/>
</dbReference>
<protein>
    <submittedName>
        <fullName evidence="1">Uncharacterized protein</fullName>
    </submittedName>
</protein>
<evidence type="ECO:0000313" key="1">
    <source>
        <dbReference type="EMBL" id="MFC7276768.1"/>
    </source>
</evidence>
<keyword evidence="2" id="KW-1185">Reference proteome</keyword>